<dbReference type="EMBL" id="AP022871">
    <property type="protein sequence ID" value="BCB83732.1"/>
    <property type="molecule type" value="Genomic_DNA"/>
</dbReference>
<keyword evidence="3" id="KW-1185">Reference proteome</keyword>
<dbReference type="GO" id="GO:0003677">
    <property type="term" value="F:DNA binding"/>
    <property type="evidence" value="ECO:0007669"/>
    <property type="project" value="InterPro"/>
</dbReference>
<dbReference type="InterPro" id="IPR011010">
    <property type="entry name" value="DNA_brk_join_enz"/>
</dbReference>
<dbReference type="Gene3D" id="1.10.443.10">
    <property type="entry name" value="Intergrase catalytic core"/>
    <property type="match status" value="1"/>
</dbReference>
<dbReference type="Proteomes" id="UP000503011">
    <property type="component" value="Chromosome"/>
</dbReference>
<protein>
    <recommendedName>
        <fullName evidence="4">Tyr recombinase domain-containing protein</fullName>
    </recommendedName>
</protein>
<evidence type="ECO:0000256" key="1">
    <source>
        <dbReference type="ARBA" id="ARBA00023172"/>
    </source>
</evidence>
<dbReference type="GO" id="GO:0015074">
    <property type="term" value="P:DNA integration"/>
    <property type="evidence" value="ECO:0007669"/>
    <property type="project" value="InterPro"/>
</dbReference>
<accession>A0A6F8YCA1</accession>
<gene>
    <name evidence="2" type="ORF">Psuf_010450</name>
</gene>
<dbReference type="KEGG" id="psuu:Psuf_010450"/>
<dbReference type="AlphaFoldDB" id="A0A6F8YCA1"/>
<dbReference type="SUPFAM" id="SSF56349">
    <property type="entry name" value="DNA breaking-rejoining enzymes"/>
    <property type="match status" value="1"/>
</dbReference>
<reference evidence="2 3" key="1">
    <citation type="submission" date="2020-03" db="EMBL/GenBank/DDBJ databases">
        <title>Whole genome shotgun sequence of Phytohabitans suffuscus NBRC 105367.</title>
        <authorList>
            <person name="Komaki H."/>
            <person name="Tamura T."/>
        </authorList>
    </citation>
    <scope>NUCLEOTIDE SEQUENCE [LARGE SCALE GENOMIC DNA]</scope>
    <source>
        <strain evidence="2 3">NBRC 105367</strain>
    </source>
</reference>
<reference evidence="2 3" key="2">
    <citation type="submission" date="2020-03" db="EMBL/GenBank/DDBJ databases">
        <authorList>
            <person name="Ichikawa N."/>
            <person name="Kimura A."/>
            <person name="Kitahashi Y."/>
            <person name="Uohara A."/>
        </authorList>
    </citation>
    <scope>NUCLEOTIDE SEQUENCE [LARGE SCALE GENOMIC DNA]</scope>
    <source>
        <strain evidence="2 3">NBRC 105367</strain>
    </source>
</reference>
<evidence type="ECO:0000313" key="3">
    <source>
        <dbReference type="Proteomes" id="UP000503011"/>
    </source>
</evidence>
<name>A0A6F8YCA1_9ACTN</name>
<keyword evidence="1" id="KW-0233">DNA recombination</keyword>
<organism evidence="2 3">
    <name type="scientific">Phytohabitans suffuscus</name>
    <dbReference type="NCBI Taxonomy" id="624315"/>
    <lineage>
        <taxon>Bacteria</taxon>
        <taxon>Bacillati</taxon>
        <taxon>Actinomycetota</taxon>
        <taxon>Actinomycetes</taxon>
        <taxon>Micromonosporales</taxon>
        <taxon>Micromonosporaceae</taxon>
    </lineage>
</organism>
<dbReference type="InterPro" id="IPR013762">
    <property type="entry name" value="Integrase-like_cat_sf"/>
</dbReference>
<sequence length="68" mass="7539">MGALHEVGGRLYLGPPKTAGSAREVHLPPFIEGTHFHDLRHTHKTWLIEDDIPEVAQAKRLGHRLAGV</sequence>
<evidence type="ECO:0008006" key="4">
    <source>
        <dbReference type="Google" id="ProtNLM"/>
    </source>
</evidence>
<proteinExistence type="predicted"/>
<dbReference type="GO" id="GO:0006310">
    <property type="term" value="P:DNA recombination"/>
    <property type="evidence" value="ECO:0007669"/>
    <property type="project" value="UniProtKB-KW"/>
</dbReference>
<evidence type="ECO:0000313" key="2">
    <source>
        <dbReference type="EMBL" id="BCB83732.1"/>
    </source>
</evidence>